<keyword evidence="2" id="KW-1185">Reference proteome</keyword>
<protein>
    <submittedName>
        <fullName evidence="1">Uncharacterized protein</fullName>
    </submittedName>
</protein>
<dbReference type="EMBL" id="BMKB01000003">
    <property type="protein sequence ID" value="GGA52103.1"/>
    <property type="molecule type" value="Genomic_DNA"/>
</dbReference>
<dbReference type="Proteomes" id="UP000596977">
    <property type="component" value="Unassembled WGS sequence"/>
</dbReference>
<gene>
    <name evidence="1" type="ORF">GCM10011499_22690</name>
</gene>
<proteinExistence type="predicted"/>
<dbReference type="RefSeq" id="WP_127071121.1">
    <property type="nucleotide sequence ID" value="NZ_BMKB01000003.1"/>
</dbReference>
<name>A0A916RCM2_9HYPH</name>
<dbReference type="AlphaFoldDB" id="A0A916RCM2"/>
<evidence type="ECO:0000313" key="2">
    <source>
        <dbReference type="Proteomes" id="UP000596977"/>
    </source>
</evidence>
<evidence type="ECO:0000313" key="1">
    <source>
        <dbReference type="EMBL" id="GGA52103.1"/>
    </source>
</evidence>
<comment type="caution">
    <text evidence="1">The sequence shown here is derived from an EMBL/GenBank/DDBJ whole genome shotgun (WGS) entry which is preliminary data.</text>
</comment>
<accession>A0A916RCM2</accession>
<reference evidence="1 2" key="1">
    <citation type="journal article" date="2014" name="Int. J. Syst. Evol. Microbiol.">
        <title>Complete genome sequence of Corynebacterium casei LMG S-19264T (=DSM 44701T), isolated from a smear-ripened cheese.</title>
        <authorList>
            <consortium name="US DOE Joint Genome Institute (JGI-PGF)"/>
            <person name="Walter F."/>
            <person name="Albersmeier A."/>
            <person name="Kalinowski J."/>
            <person name="Ruckert C."/>
        </authorList>
    </citation>
    <scope>NUCLEOTIDE SEQUENCE [LARGE SCALE GENOMIC DNA]</scope>
    <source>
        <strain evidence="1 2">CGMCC 1.15896</strain>
    </source>
</reference>
<organism evidence="1 2">
    <name type="scientific">Pelagibacterium lentulum</name>
    <dbReference type="NCBI Taxonomy" id="2029865"/>
    <lineage>
        <taxon>Bacteria</taxon>
        <taxon>Pseudomonadati</taxon>
        <taxon>Pseudomonadota</taxon>
        <taxon>Alphaproteobacteria</taxon>
        <taxon>Hyphomicrobiales</taxon>
        <taxon>Devosiaceae</taxon>
        <taxon>Pelagibacterium</taxon>
    </lineage>
</organism>
<sequence length="177" mass="18983">MKFTWFGEKTIRLQMAGRIIVVDPDKAPEQIDKAELISGADNVLAFADPLTNEIDLATWKLPSPRALIDQGGSADVEFQRVARAGMIAQSSEEGGLLLADARQQVAWGRWADGLVVILLGNADACASAGLAMLEQSRPKMIALACGEDGLDDAIARLRPHVGRTPLQVLEPNLAVEV</sequence>
<dbReference type="OrthoDB" id="9789133at2"/>